<accession>A0A645GJJ4</accession>
<name>A0A645GJJ4_9ZZZZ</name>
<dbReference type="AlphaFoldDB" id="A0A645GJJ4"/>
<evidence type="ECO:0000256" key="1">
    <source>
        <dbReference type="SAM" id="MobiDB-lite"/>
    </source>
</evidence>
<proteinExistence type="predicted"/>
<feature type="region of interest" description="Disordered" evidence="1">
    <location>
        <begin position="77"/>
        <end position="103"/>
    </location>
</feature>
<reference evidence="2" key="1">
    <citation type="submission" date="2019-08" db="EMBL/GenBank/DDBJ databases">
        <authorList>
            <person name="Kucharzyk K."/>
            <person name="Murdoch R.W."/>
            <person name="Higgins S."/>
            <person name="Loffler F."/>
        </authorList>
    </citation>
    <scope>NUCLEOTIDE SEQUENCE</scope>
</reference>
<dbReference type="EMBL" id="VSSQ01076866">
    <property type="protein sequence ID" value="MPN27098.1"/>
    <property type="molecule type" value="Genomic_DNA"/>
</dbReference>
<comment type="caution">
    <text evidence="2">The sequence shown here is derived from an EMBL/GenBank/DDBJ whole genome shotgun (WGS) entry which is preliminary data.</text>
</comment>
<protein>
    <submittedName>
        <fullName evidence="2">Uncharacterized protein</fullName>
    </submittedName>
</protein>
<sequence>MEQMRADSIHYVLGKFNIMRRLMNDRKQPEETSRIQLRGIAKNVQYFVFPADDHRGIQIPLVTRVAVVVLQHISDTGVRKSQEIIDGKRRENKTSDGETFGRP</sequence>
<gene>
    <name evidence="2" type="ORF">SDC9_174525</name>
</gene>
<evidence type="ECO:0000313" key="2">
    <source>
        <dbReference type="EMBL" id="MPN27098.1"/>
    </source>
</evidence>
<organism evidence="2">
    <name type="scientific">bioreactor metagenome</name>
    <dbReference type="NCBI Taxonomy" id="1076179"/>
    <lineage>
        <taxon>unclassified sequences</taxon>
        <taxon>metagenomes</taxon>
        <taxon>ecological metagenomes</taxon>
    </lineage>
</organism>